<reference evidence="2" key="1">
    <citation type="submission" date="2025-08" db="UniProtKB">
        <authorList>
            <consortium name="Ensembl"/>
        </authorList>
    </citation>
    <scope>IDENTIFICATION</scope>
</reference>
<dbReference type="InterPro" id="IPR039323">
    <property type="entry name" value="ANKRD_45/46/60"/>
</dbReference>
<dbReference type="Gene3D" id="1.25.40.20">
    <property type="entry name" value="Ankyrin repeat-containing domain"/>
    <property type="match status" value="1"/>
</dbReference>
<dbReference type="Proteomes" id="UP000472261">
    <property type="component" value="Unplaced"/>
</dbReference>
<evidence type="ECO:0000313" key="2">
    <source>
        <dbReference type="Ensembl" id="ENSPCLP00000000314.1"/>
    </source>
</evidence>
<dbReference type="Ensembl" id="ENSPCLT00000000424.1">
    <property type="protein sequence ID" value="ENSPCLP00000000314.1"/>
    <property type="gene ID" value="ENSPCLG00000000270.1"/>
</dbReference>
<name>A0A669NZC4_PHACC</name>
<dbReference type="InterPro" id="IPR036770">
    <property type="entry name" value="Ankyrin_rpt-contain_sf"/>
</dbReference>
<dbReference type="InterPro" id="IPR002110">
    <property type="entry name" value="Ankyrin_rpt"/>
</dbReference>
<dbReference type="SMART" id="SM00248">
    <property type="entry name" value="ANK"/>
    <property type="match status" value="2"/>
</dbReference>
<keyword evidence="1" id="KW-0040">ANK repeat</keyword>
<dbReference type="PROSITE" id="PS50297">
    <property type="entry name" value="ANK_REP_REGION"/>
    <property type="match status" value="1"/>
</dbReference>
<evidence type="ECO:0000256" key="1">
    <source>
        <dbReference type="PROSITE-ProRule" id="PRU00023"/>
    </source>
</evidence>
<dbReference type="AlphaFoldDB" id="A0A669NZC4"/>
<sequence length="174" mass="19310">MRIWRQDGWGHLVAAAAKGHTMKLAQLGVTEEYAGTSPYAKILGPEQKKEWVAHRAFVALFVASHRGHVNTVKFLLSHGADVHSKTPLGRTALHVAAVMGRCECIELLMGTEAGERDCCGQSHPGSPQNCILIFEVQLQYLYHVLPFCSLAAESRLNMHMCSEINMFYICLAKF</sequence>
<accession>A0A669NZC4</accession>
<keyword evidence="3" id="KW-1185">Reference proteome</keyword>
<dbReference type="SUPFAM" id="SSF48403">
    <property type="entry name" value="Ankyrin repeat"/>
    <property type="match status" value="1"/>
</dbReference>
<evidence type="ECO:0000313" key="3">
    <source>
        <dbReference type="Proteomes" id="UP000472261"/>
    </source>
</evidence>
<organism evidence="2 3">
    <name type="scientific">Phasianus colchicus</name>
    <name type="common">Common pheasant</name>
    <dbReference type="NCBI Taxonomy" id="9054"/>
    <lineage>
        <taxon>Eukaryota</taxon>
        <taxon>Metazoa</taxon>
        <taxon>Chordata</taxon>
        <taxon>Craniata</taxon>
        <taxon>Vertebrata</taxon>
        <taxon>Euteleostomi</taxon>
        <taxon>Archelosauria</taxon>
        <taxon>Archosauria</taxon>
        <taxon>Dinosauria</taxon>
        <taxon>Saurischia</taxon>
        <taxon>Theropoda</taxon>
        <taxon>Coelurosauria</taxon>
        <taxon>Aves</taxon>
        <taxon>Neognathae</taxon>
        <taxon>Galloanserae</taxon>
        <taxon>Galliformes</taxon>
        <taxon>Phasianidae</taxon>
        <taxon>Phasianinae</taxon>
        <taxon>Phasianus</taxon>
    </lineage>
</organism>
<protein>
    <submittedName>
        <fullName evidence="2">Uncharacterized protein</fullName>
    </submittedName>
</protein>
<dbReference type="PANTHER" id="PTHR22677">
    <property type="entry name" value="ANKYRIN REPEAT DOMAIN-CONTAINING PROTEIN 60"/>
    <property type="match status" value="1"/>
</dbReference>
<dbReference type="PANTHER" id="PTHR22677:SF3">
    <property type="entry name" value="ANKYRIN REPEAT DOMAIN-CONTAINING PROTEIN 60"/>
    <property type="match status" value="1"/>
</dbReference>
<reference evidence="2" key="2">
    <citation type="submission" date="2025-09" db="UniProtKB">
        <authorList>
            <consortium name="Ensembl"/>
        </authorList>
    </citation>
    <scope>IDENTIFICATION</scope>
</reference>
<dbReference type="PROSITE" id="PS50088">
    <property type="entry name" value="ANK_REPEAT"/>
    <property type="match status" value="1"/>
</dbReference>
<proteinExistence type="predicted"/>
<feature type="repeat" description="ANK" evidence="1">
    <location>
        <begin position="55"/>
        <end position="87"/>
    </location>
</feature>
<dbReference type="Pfam" id="PF12796">
    <property type="entry name" value="Ank_2"/>
    <property type="match status" value="1"/>
</dbReference>